<dbReference type="InterPro" id="IPR011674">
    <property type="entry name" value="DUF1616"/>
</dbReference>
<evidence type="ECO:0000259" key="2">
    <source>
        <dbReference type="Pfam" id="PF07760"/>
    </source>
</evidence>
<keyword evidence="1" id="KW-0812">Transmembrane</keyword>
<feature type="domain" description="DUF1616" evidence="2">
    <location>
        <begin position="5"/>
        <end position="81"/>
    </location>
</feature>
<accession>A0A062VAX8</accession>
<protein>
    <recommendedName>
        <fullName evidence="2">DUF1616 domain-containing protein</fullName>
    </recommendedName>
</protein>
<keyword evidence="4" id="KW-1185">Reference proteome</keyword>
<feature type="transmembrane region" description="Helical" evidence="1">
    <location>
        <begin position="40"/>
        <end position="64"/>
    </location>
</feature>
<dbReference type="EMBL" id="JMIY01000002">
    <property type="protein sequence ID" value="KCZ72455.1"/>
    <property type="molecule type" value="Genomic_DNA"/>
</dbReference>
<reference evidence="3 4" key="1">
    <citation type="journal article" date="2013" name="Nature">
        <title>Anaerobic oxidation of methane coupled to nitrate reduction in a novel archaeal lineage.</title>
        <authorList>
            <person name="Haroon M.F."/>
            <person name="Hu S."/>
            <person name="Shi Y."/>
            <person name="Imelfort M."/>
            <person name="Keller J."/>
            <person name="Hugenholtz P."/>
            <person name="Yuan Z."/>
            <person name="Tyson G.W."/>
        </authorList>
    </citation>
    <scope>NUCLEOTIDE SEQUENCE [LARGE SCALE GENOMIC DNA]</scope>
    <source>
        <strain evidence="3 4">ANME-2d</strain>
    </source>
</reference>
<feature type="transmembrane region" description="Helical" evidence="1">
    <location>
        <begin position="70"/>
        <end position="93"/>
    </location>
</feature>
<dbReference type="Proteomes" id="UP000027153">
    <property type="component" value="Unassembled WGS sequence"/>
</dbReference>
<dbReference type="Pfam" id="PF07760">
    <property type="entry name" value="DUF1616"/>
    <property type="match status" value="1"/>
</dbReference>
<keyword evidence="1" id="KW-1133">Transmembrane helix</keyword>
<dbReference type="AlphaFoldDB" id="A0A062VAX8"/>
<comment type="caution">
    <text evidence="3">The sequence shown here is derived from an EMBL/GenBank/DDBJ whole genome shotgun (WGS) entry which is preliminary data.</text>
</comment>
<evidence type="ECO:0000313" key="3">
    <source>
        <dbReference type="EMBL" id="KCZ72455.1"/>
    </source>
</evidence>
<keyword evidence="1" id="KW-0472">Membrane</keyword>
<sequence length="122" mass="13867">MIVELVRVVVGLVLILFVSGYALSWAFFPKNEDIAGDERIALSFVLSIAGVIFSVLFIDLMLGIDTTPSNIVVTIVALILLSLLVWKVHLYMINRRLKQTIVKRTLGYMDKIIRVIRLRWHA</sequence>
<evidence type="ECO:0000313" key="4">
    <source>
        <dbReference type="Proteomes" id="UP000027153"/>
    </source>
</evidence>
<proteinExistence type="predicted"/>
<feature type="transmembrane region" description="Helical" evidence="1">
    <location>
        <begin position="6"/>
        <end position="28"/>
    </location>
</feature>
<evidence type="ECO:0000256" key="1">
    <source>
        <dbReference type="SAM" id="Phobius"/>
    </source>
</evidence>
<gene>
    <name evidence="3" type="ORF">ANME2D_00882</name>
</gene>
<name>A0A062VAX8_9EURY</name>
<organism evidence="3 4">
    <name type="scientific">Candidatus Methanoperedens nitratireducens</name>
    <dbReference type="NCBI Taxonomy" id="1392998"/>
    <lineage>
        <taxon>Archaea</taxon>
        <taxon>Methanobacteriati</taxon>
        <taxon>Methanobacteriota</taxon>
        <taxon>Stenosarchaea group</taxon>
        <taxon>Methanomicrobia</taxon>
        <taxon>Methanosarcinales</taxon>
        <taxon>ANME-2 cluster</taxon>
        <taxon>Candidatus Methanoperedentaceae</taxon>
        <taxon>Candidatus Methanoperedens</taxon>
    </lineage>
</organism>